<name>A0ABQ3F0W9_9ACTN</name>
<accession>A0ABQ3F0W9</accession>
<organism evidence="1 2">
    <name type="scientific">Streptomyces cirratus</name>
    <dbReference type="NCBI Taxonomy" id="68187"/>
    <lineage>
        <taxon>Bacteria</taxon>
        <taxon>Bacillati</taxon>
        <taxon>Actinomycetota</taxon>
        <taxon>Actinomycetes</taxon>
        <taxon>Kitasatosporales</taxon>
        <taxon>Streptomycetaceae</taxon>
        <taxon>Streptomyces</taxon>
    </lineage>
</organism>
<protein>
    <submittedName>
        <fullName evidence="1">Uncharacterized protein</fullName>
    </submittedName>
</protein>
<proteinExistence type="predicted"/>
<sequence length="109" mass="11808">MALVKRGSRLITVDGTTYRWRLRGRPTYDQGLVHSPLTYAAEHAETPGTILVIKTNQPHPSNWLGTQGSPVLPAQVADGIRTALAAGWTPENPGSPFYLDRSAGFVSSH</sequence>
<evidence type="ECO:0000313" key="2">
    <source>
        <dbReference type="Proteomes" id="UP000642673"/>
    </source>
</evidence>
<dbReference type="RefSeq" id="WP_190187278.1">
    <property type="nucleotide sequence ID" value="NZ_BMVP01000018.1"/>
</dbReference>
<dbReference type="Proteomes" id="UP000642673">
    <property type="component" value="Unassembled WGS sequence"/>
</dbReference>
<comment type="caution">
    <text evidence="1">The sequence shown here is derived from an EMBL/GenBank/DDBJ whole genome shotgun (WGS) entry which is preliminary data.</text>
</comment>
<reference evidence="2" key="1">
    <citation type="journal article" date="2019" name="Int. J. Syst. Evol. Microbiol.">
        <title>The Global Catalogue of Microorganisms (GCM) 10K type strain sequencing project: providing services to taxonomists for standard genome sequencing and annotation.</title>
        <authorList>
            <consortium name="The Broad Institute Genomics Platform"/>
            <consortium name="The Broad Institute Genome Sequencing Center for Infectious Disease"/>
            <person name="Wu L."/>
            <person name="Ma J."/>
        </authorList>
    </citation>
    <scope>NUCLEOTIDE SEQUENCE [LARGE SCALE GENOMIC DNA]</scope>
    <source>
        <strain evidence="2">JCM 4738</strain>
    </source>
</reference>
<evidence type="ECO:0000313" key="1">
    <source>
        <dbReference type="EMBL" id="GHB80525.1"/>
    </source>
</evidence>
<keyword evidence="2" id="KW-1185">Reference proteome</keyword>
<gene>
    <name evidence="1" type="ORF">GCM10010347_58860</name>
</gene>
<dbReference type="EMBL" id="BMVP01000018">
    <property type="protein sequence ID" value="GHB80525.1"/>
    <property type="molecule type" value="Genomic_DNA"/>
</dbReference>